<dbReference type="RefSeq" id="WP_377831724.1">
    <property type="nucleotide sequence ID" value="NZ_JBHRSK010000004.1"/>
</dbReference>
<dbReference type="Pfam" id="PF13463">
    <property type="entry name" value="HTH_27"/>
    <property type="match status" value="1"/>
</dbReference>
<evidence type="ECO:0000259" key="1">
    <source>
        <dbReference type="Pfam" id="PF13463"/>
    </source>
</evidence>
<dbReference type="InterPro" id="IPR011991">
    <property type="entry name" value="ArsR-like_HTH"/>
</dbReference>
<evidence type="ECO:0000313" key="3">
    <source>
        <dbReference type="Proteomes" id="UP001595443"/>
    </source>
</evidence>
<dbReference type="GO" id="GO:0003677">
    <property type="term" value="F:DNA binding"/>
    <property type="evidence" value="ECO:0007669"/>
    <property type="project" value="UniProtKB-KW"/>
</dbReference>
<dbReference type="InterPro" id="IPR000835">
    <property type="entry name" value="HTH_MarR-typ"/>
</dbReference>
<dbReference type="InterPro" id="IPR036388">
    <property type="entry name" value="WH-like_DNA-bd_sf"/>
</dbReference>
<proteinExistence type="predicted"/>
<sequence length="175" mass="19334">MPSTPKTPDTAIVSSAHLAEGGPGWQMSELEYALTMANNAFSRWMIHCMAALGHKDFNPLDILILHNVNHRTKEKRLIDIAFMLNIDDTHTVNYALKKLVKAGLVEGRKMGKEMFYQTTAEGADLCERYGKLRRACLLEAARAGGRDFDELSHVAAVLRSLSGLYDQASRAAASL</sequence>
<dbReference type="CDD" id="cd00090">
    <property type="entry name" value="HTH_ARSR"/>
    <property type="match status" value="1"/>
</dbReference>
<dbReference type="PIRSF" id="PIRSF036158">
    <property type="entry name" value="UCP036158_MarR"/>
    <property type="match status" value="1"/>
</dbReference>
<protein>
    <submittedName>
        <fullName evidence="2">Winged helix DNA-binding protein</fullName>
    </submittedName>
</protein>
<reference evidence="3" key="1">
    <citation type="journal article" date="2019" name="Int. J. Syst. Evol. Microbiol.">
        <title>The Global Catalogue of Microorganisms (GCM) 10K type strain sequencing project: providing services to taxonomists for standard genome sequencing and annotation.</title>
        <authorList>
            <consortium name="The Broad Institute Genomics Platform"/>
            <consortium name="The Broad Institute Genome Sequencing Center for Infectious Disease"/>
            <person name="Wu L."/>
            <person name="Ma J."/>
        </authorList>
    </citation>
    <scope>NUCLEOTIDE SEQUENCE [LARGE SCALE GENOMIC DNA]</scope>
    <source>
        <strain evidence="3">KCTC 62192</strain>
    </source>
</reference>
<dbReference type="Gene3D" id="1.10.10.10">
    <property type="entry name" value="Winged helix-like DNA-binding domain superfamily/Winged helix DNA-binding domain"/>
    <property type="match status" value="1"/>
</dbReference>
<name>A0ABV7ACN4_9RHOB</name>
<keyword evidence="2" id="KW-0238">DNA-binding</keyword>
<dbReference type="InterPro" id="IPR036390">
    <property type="entry name" value="WH_DNA-bd_sf"/>
</dbReference>
<accession>A0ABV7ACN4</accession>
<organism evidence="2 3">
    <name type="scientific">Acidimangrovimonas pyrenivorans</name>
    <dbReference type="NCBI Taxonomy" id="2030798"/>
    <lineage>
        <taxon>Bacteria</taxon>
        <taxon>Pseudomonadati</taxon>
        <taxon>Pseudomonadota</taxon>
        <taxon>Alphaproteobacteria</taxon>
        <taxon>Rhodobacterales</taxon>
        <taxon>Paracoccaceae</taxon>
        <taxon>Acidimangrovimonas</taxon>
    </lineage>
</organism>
<comment type="caution">
    <text evidence="2">The sequence shown here is derived from an EMBL/GenBank/DDBJ whole genome shotgun (WGS) entry which is preliminary data.</text>
</comment>
<dbReference type="SUPFAM" id="SSF46785">
    <property type="entry name" value="Winged helix' DNA-binding domain"/>
    <property type="match status" value="1"/>
</dbReference>
<gene>
    <name evidence="2" type="ORF">ACFOES_03185</name>
</gene>
<dbReference type="EMBL" id="JBHRSK010000004">
    <property type="protein sequence ID" value="MFC2967084.1"/>
    <property type="molecule type" value="Genomic_DNA"/>
</dbReference>
<dbReference type="InterPro" id="IPR014601">
    <property type="entry name" value="Trans_reg_MarR_HTH"/>
</dbReference>
<dbReference type="Proteomes" id="UP001595443">
    <property type="component" value="Unassembled WGS sequence"/>
</dbReference>
<feature type="domain" description="HTH marR-type" evidence="1">
    <location>
        <begin position="57"/>
        <end position="122"/>
    </location>
</feature>
<evidence type="ECO:0000313" key="2">
    <source>
        <dbReference type="EMBL" id="MFC2967084.1"/>
    </source>
</evidence>
<keyword evidence="3" id="KW-1185">Reference proteome</keyword>